<sequence length="114" mass="12622">MLNRKTLRSCLALATLMGATTTHALDVTLPPETAQYKPSDLPGYRLVLQNCMICHAAQYVQTQPPTLPRSYWEATVKKMKVPFGAPFPEEDIPAMVDYLVKTYGAERPQAGPAK</sequence>
<proteinExistence type="predicted"/>
<gene>
    <name evidence="2" type="primary">sorB</name>
    <name evidence="2" type="ORF">ACS15_2548</name>
</gene>
<feature type="chain" id="PRO_5042173789" evidence="1">
    <location>
        <begin position="25"/>
        <end position="114"/>
    </location>
</feature>
<evidence type="ECO:0000256" key="1">
    <source>
        <dbReference type="SAM" id="SignalP"/>
    </source>
</evidence>
<evidence type="ECO:0000313" key="3">
    <source>
        <dbReference type="Proteomes" id="UP000077927"/>
    </source>
</evidence>
<protein>
    <submittedName>
        <fullName evidence="2">Cytochrome c oxidoreductase subunit B domain protein</fullName>
    </submittedName>
</protein>
<dbReference type="Gene3D" id="1.10.760.10">
    <property type="entry name" value="Cytochrome c-like domain"/>
    <property type="match status" value="1"/>
</dbReference>
<keyword evidence="1" id="KW-0732">Signal</keyword>
<evidence type="ECO:0000313" key="2">
    <source>
        <dbReference type="EMBL" id="ANH71696.1"/>
    </source>
</evidence>
<organism evidence="2 3">
    <name type="scientific">Ralstonia insidiosa</name>
    <dbReference type="NCBI Taxonomy" id="190721"/>
    <lineage>
        <taxon>Bacteria</taxon>
        <taxon>Pseudomonadati</taxon>
        <taxon>Pseudomonadota</taxon>
        <taxon>Betaproteobacteria</taxon>
        <taxon>Burkholderiales</taxon>
        <taxon>Burkholderiaceae</taxon>
        <taxon>Ralstonia</taxon>
    </lineage>
</organism>
<dbReference type="EMBL" id="CP012605">
    <property type="protein sequence ID" value="ANH71696.1"/>
    <property type="molecule type" value="Genomic_DNA"/>
</dbReference>
<dbReference type="SUPFAM" id="SSF46626">
    <property type="entry name" value="Cytochrome c"/>
    <property type="match status" value="1"/>
</dbReference>
<dbReference type="Proteomes" id="UP000077927">
    <property type="component" value="Chromosome 1"/>
</dbReference>
<name>A0AAC9BDI4_9RALS</name>
<accession>A0AAC9BDI4</accession>
<reference evidence="2 3" key="1">
    <citation type="submission" date="2015-09" db="EMBL/GenBank/DDBJ databases">
        <authorList>
            <person name="Xu Y."/>
            <person name="Nagy A."/>
            <person name="Liu N.T."/>
            <person name="Nou X."/>
        </authorList>
    </citation>
    <scope>NUCLEOTIDE SEQUENCE [LARGE SCALE GENOMIC DNA]</scope>
    <source>
        <strain evidence="2 3">FC1138</strain>
    </source>
</reference>
<dbReference type="GO" id="GO:0009055">
    <property type="term" value="F:electron transfer activity"/>
    <property type="evidence" value="ECO:0007669"/>
    <property type="project" value="InterPro"/>
</dbReference>
<dbReference type="InterPro" id="IPR036909">
    <property type="entry name" value="Cyt_c-like_dom_sf"/>
</dbReference>
<dbReference type="GO" id="GO:0020037">
    <property type="term" value="F:heme binding"/>
    <property type="evidence" value="ECO:0007669"/>
    <property type="project" value="InterPro"/>
</dbReference>
<feature type="signal peptide" evidence="1">
    <location>
        <begin position="1"/>
        <end position="24"/>
    </location>
</feature>
<dbReference type="AlphaFoldDB" id="A0AAC9BDI4"/>
<dbReference type="RefSeq" id="WP_021195564.1">
    <property type="nucleotide sequence ID" value="NZ_CP012605.1"/>
</dbReference>
<dbReference type="KEGG" id="rin:ACS15_2548"/>